<gene>
    <name evidence="2" type="ORF">UFOPK3720_00581</name>
</gene>
<evidence type="ECO:0000313" key="2">
    <source>
        <dbReference type="EMBL" id="CAB4928128.1"/>
    </source>
</evidence>
<feature type="region of interest" description="Disordered" evidence="1">
    <location>
        <begin position="33"/>
        <end position="53"/>
    </location>
</feature>
<proteinExistence type="predicted"/>
<dbReference type="EMBL" id="CAFBNB010000085">
    <property type="protein sequence ID" value="CAB4928128.1"/>
    <property type="molecule type" value="Genomic_DNA"/>
</dbReference>
<protein>
    <submittedName>
        <fullName evidence="2">Unannotated protein</fullName>
    </submittedName>
</protein>
<name>A0A6J7IAH9_9ZZZZ</name>
<reference evidence="2" key="1">
    <citation type="submission" date="2020-05" db="EMBL/GenBank/DDBJ databases">
        <authorList>
            <person name="Chiriac C."/>
            <person name="Salcher M."/>
            <person name="Ghai R."/>
            <person name="Kavagutti S V."/>
        </authorList>
    </citation>
    <scope>NUCLEOTIDE SEQUENCE</scope>
</reference>
<organism evidence="2">
    <name type="scientific">freshwater metagenome</name>
    <dbReference type="NCBI Taxonomy" id="449393"/>
    <lineage>
        <taxon>unclassified sequences</taxon>
        <taxon>metagenomes</taxon>
        <taxon>ecological metagenomes</taxon>
    </lineage>
</organism>
<accession>A0A6J7IAH9</accession>
<dbReference type="AlphaFoldDB" id="A0A6J7IAH9"/>
<sequence>MAGRRLAGIAVHRVADPHDRNTARVDLLDDAGQDVAHGTGAHPGDEGEPARDPLGIEDLGELDDLVRRCGRAHLDTDRVSDLGGEVHVGSIELAGALADPQEMTGNVVRQAGTRVDAGQGSFVVDRQCLVCGIELDPLKLIGVGAARMHE</sequence>
<evidence type="ECO:0000256" key="1">
    <source>
        <dbReference type="SAM" id="MobiDB-lite"/>
    </source>
</evidence>